<dbReference type="EMBL" id="AP010905">
    <property type="protein sequence ID" value="BAH73463.1"/>
    <property type="molecule type" value="Genomic_DNA"/>
</dbReference>
<gene>
    <name evidence="2" type="ordered locus">DMR_p1_00470</name>
</gene>
<dbReference type="KEGG" id="dma:DMR_p1_00470"/>
<dbReference type="eggNOG" id="ENOG50318FB">
    <property type="taxonomic scope" value="Bacteria"/>
</dbReference>
<sequence length="70" mass="7880">MIVDPTRTAYSTREVAEILGVHEETIRREVQRGHLKAAKLGRMFIISKADLAAYYEAKGGGRLFEDDAQE</sequence>
<dbReference type="Pfam" id="PF12728">
    <property type="entry name" value="HTH_17"/>
    <property type="match status" value="1"/>
</dbReference>
<evidence type="ECO:0000313" key="3">
    <source>
        <dbReference type="Proteomes" id="UP000009071"/>
    </source>
</evidence>
<organism evidence="2 3">
    <name type="scientific">Solidesulfovibrio magneticus (strain ATCC 700980 / DSM 13731 / RS-1)</name>
    <name type="common">Desulfovibrio magneticus</name>
    <dbReference type="NCBI Taxonomy" id="573370"/>
    <lineage>
        <taxon>Bacteria</taxon>
        <taxon>Pseudomonadati</taxon>
        <taxon>Thermodesulfobacteriota</taxon>
        <taxon>Desulfovibrionia</taxon>
        <taxon>Desulfovibrionales</taxon>
        <taxon>Desulfovibrionaceae</taxon>
        <taxon>Solidesulfovibrio</taxon>
    </lineage>
</organism>
<protein>
    <recommendedName>
        <fullName evidence="1">Helix-turn-helix domain-containing protein</fullName>
    </recommendedName>
</protein>
<keyword evidence="3" id="KW-1185">Reference proteome</keyword>
<dbReference type="AlphaFoldDB" id="C4XUL2"/>
<evidence type="ECO:0000259" key="1">
    <source>
        <dbReference type="Pfam" id="PF12728"/>
    </source>
</evidence>
<dbReference type="SUPFAM" id="SSF46955">
    <property type="entry name" value="Putative DNA-binding domain"/>
    <property type="match status" value="1"/>
</dbReference>
<keyword evidence="2" id="KW-0614">Plasmid</keyword>
<dbReference type="GO" id="GO:0003677">
    <property type="term" value="F:DNA binding"/>
    <property type="evidence" value="ECO:0007669"/>
    <property type="project" value="InterPro"/>
</dbReference>
<reference evidence="2 3" key="1">
    <citation type="journal article" date="2009" name="Genome Res.">
        <title>Whole genome sequence of Desulfovibrio magneticus strain RS-1 revealed common gene clusters in magnetotactic bacteria.</title>
        <authorList>
            <person name="Nakazawa H."/>
            <person name="Arakaki A."/>
            <person name="Narita-Yamada S."/>
            <person name="Yashiro I."/>
            <person name="Jinno K."/>
            <person name="Aoki N."/>
            <person name="Tsuruyama A."/>
            <person name="Okamura Y."/>
            <person name="Tanikawa S."/>
            <person name="Fujita N."/>
            <person name="Takeyama H."/>
            <person name="Matsunaga T."/>
        </authorList>
    </citation>
    <scope>NUCLEOTIDE SEQUENCE [LARGE SCALE GENOMIC DNA]</scope>
    <source>
        <strain evidence="3">ATCC 700980 / DSM 13731 / RS-1</strain>
    </source>
</reference>
<dbReference type="InterPro" id="IPR041657">
    <property type="entry name" value="HTH_17"/>
</dbReference>
<geneLocation type="plasmid" evidence="2 3">
    <name>pDMC1</name>
</geneLocation>
<dbReference type="NCBIfam" id="TIGR01764">
    <property type="entry name" value="excise"/>
    <property type="match status" value="1"/>
</dbReference>
<dbReference type="Proteomes" id="UP000009071">
    <property type="component" value="Plasmid pDMC1"/>
</dbReference>
<proteinExistence type="predicted"/>
<feature type="domain" description="Helix-turn-helix" evidence="1">
    <location>
        <begin position="10"/>
        <end position="58"/>
    </location>
</feature>
<dbReference type="InterPro" id="IPR009061">
    <property type="entry name" value="DNA-bd_dom_put_sf"/>
</dbReference>
<dbReference type="InterPro" id="IPR010093">
    <property type="entry name" value="SinI_DNA-bd"/>
</dbReference>
<evidence type="ECO:0000313" key="2">
    <source>
        <dbReference type="EMBL" id="BAH73463.1"/>
    </source>
</evidence>
<name>C4XUL2_SOLM1</name>
<dbReference type="Gene3D" id="1.10.1660.10">
    <property type="match status" value="1"/>
</dbReference>
<accession>C4XUL2</accession>
<dbReference type="HOGENOM" id="CLU_2751225_0_0_7"/>